<evidence type="ECO:0000256" key="3">
    <source>
        <dbReference type="ARBA" id="ARBA00023002"/>
    </source>
</evidence>
<keyword evidence="4" id="KW-0812">Transmembrane</keyword>
<evidence type="ECO:0000313" key="6">
    <source>
        <dbReference type="EMBL" id="QKR00665.1"/>
    </source>
</evidence>
<feature type="transmembrane region" description="Helical" evidence="4">
    <location>
        <begin position="56"/>
        <end position="73"/>
    </location>
</feature>
<keyword evidence="4" id="KW-0472">Membrane</keyword>
<dbReference type="PANTHER" id="PTHR31899">
    <property type="entry name" value="BETA-CAROTENE 3-HYDROXYLASE 1, CHLOROPLASTIC"/>
    <property type="match status" value="1"/>
</dbReference>
<evidence type="ECO:0000313" key="7">
    <source>
        <dbReference type="Proteomes" id="UP000509301"/>
    </source>
</evidence>
<dbReference type="RefSeq" id="WP_174631891.1">
    <property type="nucleotide sequence ID" value="NZ_CP049074.1"/>
</dbReference>
<gene>
    <name evidence="6" type="ORF">GWK48_09955</name>
</gene>
<dbReference type="InterPro" id="IPR045019">
    <property type="entry name" value="BETA-OHASE-like"/>
</dbReference>
<keyword evidence="2" id="KW-0125">Carotenoid biosynthesis</keyword>
<dbReference type="OrthoDB" id="42908at2157"/>
<dbReference type="GO" id="GO:0005506">
    <property type="term" value="F:iron ion binding"/>
    <property type="evidence" value="ECO:0007669"/>
    <property type="project" value="InterPro"/>
</dbReference>
<evidence type="ECO:0000256" key="1">
    <source>
        <dbReference type="ARBA" id="ARBA00009324"/>
    </source>
</evidence>
<keyword evidence="4" id="KW-1133">Transmembrane helix</keyword>
<dbReference type="GeneID" id="55642269"/>
<dbReference type="GO" id="GO:0010291">
    <property type="term" value="F:beta-carotene 3-hydroxylase activity"/>
    <property type="evidence" value="ECO:0007669"/>
    <property type="project" value="TreeGrafter"/>
</dbReference>
<dbReference type="EMBL" id="CP049074">
    <property type="protein sequence ID" value="QKR00665.1"/>
    <property type="molecule type" value="Genomic_DNA"/>
</dbReference>
<feature type="transmembrane region" description="Helical" evidence="4">
    <location>
        <begin position="6"/>
        <end position="24"/>
    </location>
</feature>
<keyword evidence="3" id="KW-0560">Oxidoreductase</keyword>
<dbReference type="GO" id="GO:0016119">
    <property type="term" value="P:carotene metabolic process"/>
    <property type="evidence" value="ECO:0007669"/>
    <property type="project" value="TreeGrafter"/>
</dbReference>
<evidence type="ECO:0000259" key="5">
    <source>
        <dbReference type="Pfam" id="PF04116"/>
    </source>
</evidence>
<evidence type="ECO:0000256" key="4">
    <source>
        <dbReference type="SAM" id="Phobius"/>
    </source>
</evidence>
<sequence>MAVYLIIQLVAIGVGVFVGMEFLARLMHKYVMHGVLWSVHSDHHREKHGEVEKNDAFGALFAGVAIFLVIEWLRGGDPILLAIAMGMTGYGIAYAFVHDMIIHDRHLHLRAWGMRHSPFRELILVHDVHHQEGEGNWGFLFIIRGLDKVPEEARYRS</sequence>
<dbReference type="AlphaFoldDB" id="A0A6N0NWU2"/>
<dbReference type="GO" id="GO:0016123">
    <property type="term" value="P:xanthophyll biosynthetic process"/>
    <property type="evidence" value="ECO:0007669"/>
    <property type="project" value="TreeGrafter"/>
</dbReference>
<dbReference type="InterPro" id="IPR006694">
    <property type="entry name" value="Fatty_acid_hydroxylase"/>
</dbReference>
<dbReference type="Proteomes" id="UP000509301">
    <property type="component" value="Chromosome"/>
</dbReference>
<comment type="similarity">
    <text evidence="1">Belongs to the sterol desaturase family.</text>
</comment>
<feature type="transmembrane region" description="Helical" evidence="4">
    <location>
        <begin position="79"/>
        <end position="97"/>
    </location>
</feature>
<evidence type="ECO:0000256" key="2">
    <source>
        <dbReference type="ARBA" id="ARBA00022746"/>
    </source>
</evidence>
<dbReference type="PANTHER" id="PTHR31899:SF9">
    <property type="entry name" value="BETA-CAROTENE 3-HYDROXYLASE 1, CHLOROPLASTIC"/>
    <property type="match status" value="1"/>
</dbReference>
<dbReference type="Pfam" id="PF04116">
    <property type="entry name" value="FA_hydroxylase"/>
    <property type="match status" value="1"/>
</dbReference>
<dbReference type="KEGG" id="mten:GWK48_09955"/>
<feature type="domain" description="Fatty acid hydroxylase" evidence="5">
    <location>
        <begin position="16"/>
        <end position="143"/>
    </location>
</feature>
<organism evidence="6 7">
    <name type="scientific">Metallosphaera tengchongensis</name>
    <dbReference type="NCBI Taxonomy" id="1532350"/>
    <lineage>
        <taxon>Archaea</taxon>
        <taxon>Thermoproteota</taxon>
        <taxon>Thermoprotei</taxon>
        <taxon>Sulfolobales</taxon>
        <taxon>Sulfolobaceae</taxon>
        <taxon>Metallosphaera</taxon>
    </lineage>
</organism>
<protein>
    <submittedName>
        <fullName evidence="6">Porin</fullName>
    </submittedName>
</protein>
<keyword evidence="7" id="KW-1185">Reference proteome</keyword>
<proteinExistence type="inferred from homology"/>
<reference evidence="6 7" key="1">
    <citation type="submission" date="2020-02" db="EMBL/GenBank/DDBJ databases">
        <title>Comparative genome analysis reveals the metabolism and evolution of the thermophilic archaeal genus Metallosphaera.</title>
        <authorList>
            <person name="Jiang C."/>
        </authorList>
    </citation>
    <scope>NUCLEOTIDE SEQUENCE [LARGE SCALE GENOMIC DNA]</scope>
    <source>
        <strain evidence="6 7">Ric-A</strain>
    </source>
</reference>
<name>A0A6N0NWU2_9CREN</name>
<accession>A0A6N0NWU2</accession>